<dbReference type="RefSeq" id="WP_225262812.1">
    <property type="nucleotide sequence ID" value="NZ_BMNH01000008.1"/>
</dbReference>
<feature type="domain" description="PKD" evidence="2">
    <location>
        <begin position="617"/>
        <end position="699"/>
    </location>
</feature>
<dbReference type="InterPro" id="IPR013783">
    <property type="entry name" value="Ig-like_fold"/>
</dbReference>
<evidence type="ECO:0000313" key="4">
    <source>
        <dbReference type="Proteomes" id="UP000646523"/>
    </source>
</evidence>
<dbReference type="GO" id="GO:0016020">
    <property type="term" value="C:membrane"/>
    <property type="evidence" value="ECO:0007669"/>
    <property type="project" value="TreeGrafter"/>
</dbReference>
<dbReference type="PROSITE" id="PS50093">
    <property type="entry name" value="PKD"/>
    <property type="match status" value="2"/>
</dbReference>
<dbReference type="Gene3D" id="2.60.40.10">
    <property type="entry name" value="Immunoglobulins"/>
    <property type="match status" value="2"/>
</dbReference>
<dbReference type="SUPFAM" id="SSF50998">
    <property type="entry name" value="Quinoprotein alcohol dehydrogenase-like"/>
    <property type="match status" value="1"/>
</dbReference>
<dbReference type="AlphaFoldDB" id="A0A917YYG1"/>
<dbReference type="SUPFAM" id="SSF49299">
    <property type="entry name" value="PKD domain"/>
    <property type="match status" value="2"/>
</dbReference>
<feature type="domain" description="PKD" evidence="2">
    <location>
        <begin position="715"/>
        <end position="789"/>
    </location>
</feature>
<dbReference type="GO" id="GO:0005975">
    <property type="term" value="P:carbohydrate metabolic process"/>
    <property type="evidence" value="ECO:0007669"/>
    <property type="project" value="UniProtKB-ARBA"/>
</dbReference>
<evidence type="ECO:0000259" key="2">
    <source>
        <dbReference type="PROSITE" id="PS50093"/>
    </source>
</evidence>
<dbReference type="EMBL" id="BMNH01000008">
    <property type="protein sequence ID" value="GGO70262.1"/>
    <property type="molecule type" value="Genomic_DNA"/>
</dbReference>
<dbReference type="Pfam" id="PF17164">
    <property type="entry name" value="DUF5122"/>
    <property type="match status" value="1"/>
</dbReference>
<name>A0A917YYG1_9ACTN</name>
<organism evidence="3 4">
    <name type="scientific">Nonomuraea cavernae</name>
    <dbReference type="NCBI Taxonomy" id="2045107"/>
    <lineage>
        <taxon>Bacteria</taxon>
        <taxon>Bacillati</taxon>
        <taxon>Actinomycetota</taxon>
        <taxon>Actinomycetes</taxon>
        <taxon>Streptosporangiales</taxon>
        <taxon>Streptosporangiaceae</taxon>
        <taxon>Nonomuraea</taxon>
    </lineage>
</organism>
<reference evidence="3" key="2">
    <citation type="submission" date="2020-09" db="EMBL/GenBank/DDBJ databases">
        <authorList>
            <person name="Sun Q."/>
            <person name="Zhou Y."/>
        </authorList>
    </citation>
    <scope>NUCLEOTIDE SEQUENCE</scope>
    <source>
        <strain evidence="3">CGMCC 4.7368</strain>
    </source>
</reference>
<dbReference type="CDD" id="cd00146">
    <property type="entry name" value="PKD"/>
    <property type="match status" value="2"/>
</dbReference>
<dbReference type="InterPro" id="IPR000601">
    <property type="entry name" value="PKD_dom"/>
</dbReference>
<dbReference type="InterPro" id="IPR022409">
    <property type="entry name" value="PKD/Chitinase_dom"/>
</dbReference>
<keyword evidence="4" id="KW-1185">Reference proteome</keyword>
<dbReference type="InterPro" id="IPR013431">
    <property type="entry name" value="Delta_60_rpt"/>
</dbReference>
<dbReference type="InterPro" id="IPR011047">
    <property type="entry name" value="Quinoprotein_ADH-like_sf"/>
</dbReference>
<dbReference type="GO" id="GO:0031410">
    <property type="term" value="C:cytoplasmic vesicle"/>
    <property type="evidence" value="ECO:0007669"/>
    <property type="project" value="TreeGrafter"/>
</dbReference>
<dbReference type="SUPFAM" id="SSF63829">
    <property type="entry name" value="Calcium-dependent phosphotriesterase"/>
    <property type="match status" value="1"/>
</dbReference>
<feature type="region of interest" description="Disordered" evidence="1">
    <location>
        <begin position="934"/>
        <end position="953"/>
    </location>
</feature>
<sequence>MQYPQDRVVSANPVDWTPHVLDGQVNAVVQIGNRVFVGGSFTQVREFDSATVQTRNRLFAFNATTGRLDTAFVPNMNNEVRTLLPAPGGQSIYAGGSFSTVNGATNRILTRLNTTTGQALPGFVPNFSARVLDLRLAGGRLYVGGAFATVNGQQQAALATIDPDTGAFDPYVGLQFAGTQNGGTTQILKMDVTPDETRLVAVGNFATVGGQNRRQLVQFDLTGPSATLADWDTTRYTATCSSSFNTYMRDVDYSPDGRFFVVTTTGAYSGGPPRLCDTHARWETYATGANLNPTWINYTGGDTSYAVAVTPQAVYVGGHFRWANNPFRGDAAGQGAVPRAGIAALDPVSGIPLTWNPGRTLGVGVFDLTATPTGLWLGSDTDRVNGEFHARLAMFPLAGGTIVLPPSAGALPGDVYQAGAGGTDAVQRRSYDGATAGPVQPVDGGGVAWSGARGTVMLSGRLYTAWSDGKLYRRTFDGTAFGAPSEVNLYGLTDFATDMQNMTGMFYHAGRLYFTRTGQSSLYYRGFSPESDIVGAQRTTATGNITGLNFSRVGGMFLAGDKLYLSDSVDGRLLRADFAGGLPVAGTVVAVSGPAIDGVDWRQRGLFLYAAAGATEPNRPPVAALTTSCADLSCTVRNTGSADPDGTIVATTWNFGDGTTATGALAAHTFPGSGTYPISVTVTDDRGGTATATATVTVQGANQAPTADFAVMCTELACTFDGSPSSDPDGSITGYAWDFGDASGGTGQSSSHTYGAPGTYPVKLTVTDNSGAAHTVTKNISVVQNTGEIQFVGMARTSGNQQTHALTVPAAVAGGDGLLLFLTVNTTVTMPDPAGVTGWTVVGTRDNGGVLTKVWKKVAAPEDGGDPLSVTLSGLAKGDLTLVAYRGTGNQVVAAHESVNETVTRAEHTTPAVAVTTPGSWVVSYWGEKSSATTTLAPPAGETVRSAQSGTGNGRITSLLTDSGAQVATGTRSGLTATADSASLRATMWSLVIAP</sequence>
<dbReference type="Proteomes" id="UP000646523">
    <property type="component" value="Unassembled WGS sequence"/>
</dbReference>
<comment type="caution">
    <text evidence="3">The sequence shown here is derived from an EMBL/GenBank/DDBJ whole genome shotgun (WGS) entry which is preliminary data.</text>
</comment>
<dbReference type="InterPro" id="IPR029865">
    <property type="entry name" value="KIAA0319-like"/>
</dbReference>
<dbReference type="InterPro" id="IPR035986">
    <property type="entry name" value="PKD_dom_sf"/>
</dbReference>
<protein>
    <recommendedName>
        <fullName evidence="2">PKD domain-containing protein</fullName>
    </recommendedName>
</protein>
<reference evidence="3" key="1">
    <citation type="journal article" date="2014" name="Int. J. Syst. Evol. Microbiol.">
        <title>Complete genome sequence of Corynebacterium casei LMG S-19264T (=DSM 44701T), isolated from a smear-ripened cheese.</title>
        <authorList>
            <consortium name="US DOE Joint Genome Institute (JGI-PGF)"/>
            <person name="Walter F."/>
            <person name="Albersmeier A."/>
            <person name="Kalinowski J."/>
            <person name="Ruckert C."/>
        </authorList>
    </citation>
    <scope>NUCLEOTIDE SEQUENCE</scope>
    <source>
        <strain evidence="3">CGMCC 4.7368</strain>
    </source>
</reference>
<dbReference type="PANTHER" id="PTHR46182:SF2">
    <property type="entry name" value="FI19480P1"/>
    <property type="match status" value="1"/>
</dbReference>
<accession>A0A917YYG1</accession>
<proteinExistence type="predicted"/>
<dbReference type="SMART" id="SM00089">
    <property type="entry name" value="PKD"/>
    <property type="match status" value="2"/>
</dbReference>
<evidence type="ECO:0000313" key="3">
    <source>
        <dbReference type="EMBL" id="GGO70262.1"/>
    </source>
</evidence>
<evidence type="ECO:0000256" key="1">
    <source>
        <dbReference type="SAM" id="MobiDB-lite"/>
    </source>
</evidence>
<gene>
    <name evidence="3" type="ORF">GCM10012289_33300</name>
</gene>
<dbReference type="PANTHER" id="PTHR46182">
    <property type="entry name" value="FI19480P1"/>
    <property type="match status" value="1"/>
</dbReference>
<dbReference type="Pfam" id="PF18911">
    <property type="entry name" value="PKD_4"/>
    <property type="match status" value="2"/>
</dbReference>